<comment type="similarity">
    <text evidence="1">Belongs to the heat shock protein 70 family.</text>
</comment>
<dbReference type="Proteomes" id="UP000887578">
    <property type="component" value="Unplaced"/>
</dbReference>
<dbReference type="PRINTS" id="PR00301">
    <property type="entry name" value="HEATSHOCK70"/>
</dbReference>
<evidence type="ECO:0000256" key="1">
    <source>
        <dbReference type="ARBA" id="ARBA00007381"/>
    </source>
</evidence>
<dbReference type="Gene3D" id="3.30.30.30">
    <property type="match status" value="1"/>
</dbReference>
<evidence type="ECO:0000313" key="5">
    <source>
        <dbReference type="WBParaSite" id="PDA_v2.g14363.t1"/>
    </source>
</evidence>
<sequence>MVKHIGIEPHLGKVTIYDTIALKDSTISIDFHCNYPNECTHFFKLVCTKIGKLGIGNVVVCCDGKDSNDFRKACLQGAKNSGYSSCQIISKDVAYYIQAVLQTTFHVFEGQIICIIYTYAENKRCMQIWNVKKDAAVMEYCFVVEQSESCWDQLKSKLKASRQLQLIFLVEACWKKQFSKYFGINPKTFEYSYSFFSEAAVIVARISANDKSVKQFNAQNTLNRDIIVNIGDDYVFEVERSRPIPLKEGINVNVTYKESVCKISETFQDSVVKSFTLPRSNHIDVMFTVNENGIYSFAAEGSLIYSTHAKLQFYVFSSLEITCRQSSIKTQPSFTSEDSYNIEGNTYPLPNHSYYYDFSTPLIGIDFGTTKCVAAINYQDEIETFDPDPLTSEPSLFSFVSYSELLVKCGQAAIYKIRNESRYTVFDVKRIIGRSLHDIKVDILWPFELAEGPNGVSIGVHTYTGKQWLTPEDIAAVLFKKIKTAAERLTKSALTEAVITVPLNSNEDKTNAISNSAKAAGFQNFYLLAEPIAAIFAYHYCAPMPEGTNLLFFDFGGGTLNICVVTVIGEYLKVLSSGSDENLGGRDFDSVLLNYFITIMLTQHHIEVMASDKKKFKLMSKCKKIKHNLTLMLEQTLDVDDFDSNIDATISIKRNIFELISSELIERVKTLIKNTVAEAKIQGDEIQQILKIGGASKMPMIEELLEKMFPTAEIINPADDEGLIAKGATLYGFMLKSGTNKATFY</sequence>
<organism evidence="4 5">
    <name type="scientific">Panagrolaimus davidi</name>
    <dbReference type="NCBI Taxonomy" id="227884"/>
    <lineage>
        <taxon>Eukaryota</taxon>
        <taxon>Metazoa</taxon>
        <taxon>Ecdysozoa</taxon>
        <taxon>Nematoda</taxon>
        <taxon>Chromadorea</taxon>
        <taxon>Rhabditida</taxon>
        <taxon>Tylenchina</taxon>
        <taxon>Panagrolaimomorpha</taxon>
        <taxon>Panagrolaimoidea</taxon>
        <taxon>Panagrolaimidae</taxon>
        <taxon>Panagrolaimus</taxon>
    </lineage>
</organism>
<dbReference type="PANTHER" id="PTHR45639">
    <property type="entry name" value="HSC70CB, ISOFORM G-RELATED"/>
    <property type="match status" value="1"/>
</dbReference>
<dbReference type="SUPFAM" id="SSF53067">
    <property type="entry name" value="Actin-like ATPase domain"/>
    <property type="match status" value="2"/>
</dbReference>
<evidence type="ECO:0000256" key="3">
    <source>
        <dbReference type="ARBA" id="ARBA00022840"/>
    </source>
</evidence>
<accession>A0A914PA05</accession>
<dbReference type="GO" id="GO:0005524">
    <property type="term" value="F:ATP binding"/>
    <property type="evidence" value="ECO:0007669"/>
    <property type="project" value="UniProtKB-KW"/>
</dbReference>
<proteinExistence type="inferred from homology"/>
<keyword evidence="3" id="KW-0067">ATP-binding</keyword>
<dbReference type="Gene3D" id="3.30.420.40">
    <property type="match status" value="2"/>
</dbReference>
<reference evidence="5" key="1">
    <citation type="submission" date="2022-11" db="UniProtKB">
        <authorList>
            <consortium name="WormBaseParasite"/>
        </authorList>
    </citation>
    <scope>IDENTIFICATION</scope>
</reference>
<dbReference type="GO" id="GO:0005829">
    <property type="term" value="C:cytosol"/>
    <property type="evidence" value="ECO:0007669"/>
    <property type="project" value="TreeGrafter"/>
</dbReference>
<dbReference type="PANTHER" id="PTHR45639:SF4">
    <property type="entry name" value="HSC70CB, ISOFORM G"/>
    <property type="match status" value="1"/>
</dbReference>
<dbReference type="InterPro" id="IPR013126">
    <property type="entry name" value="Hsp_70_fam"/>
</dbReference>
<dbReference type="GO" id="GO:0005634">
    <property type="term" value="C:nucleus"/>
    <property type="evidence" value="ECO:0007669"/>
    <property type="project" value="TreeGrafter"/>
</dbReference>
<keyword evidence="4" id="KW-1185">Reference proteome</keyword>
<dbReference type="Gene3D" id="3.90.640.10">
    <property type="entry name" value="Actin, Chain A, domain 4"/>
    <property type="match status" value="1"/>
</dbReference>
<name>A0A914PA05_9BILA</name>
<dbReference type="InterPro" id="IPR043129">
    <property type="entry name" value="ATPase_NBD"/>
</dbReference>
<protein>
    <submittedName>
        <fullName evidence="5">Uncharacterized protein</fullName>
    </submittedName>
</protein>
<keyword evidence="2" id="KW-0547">Nucleotide-binding</keyword>
<evidence type="ECO:0000313" key="4">
    <source>
        <dbReference type="Proteomes" id="UP000887578"/>
    </source>
</evidence>
<evidence type="ECO:0000256" key="2">
    <source>
        <dbReference type="ARBA" id="ARBA00022741"/>
    </source>
</evidence>
<dbReference type="AlphaFoldDB" id="A0A914PA05"/>
<dbReference type="WBParaSite" id="PDA_v2.g14363.t1">
    <property type="protein sequence ID" value="PDA_v2.g14363.t1"/>
    <property type="gene ID" value="PDA_v2.g14363"/>
</dbReference>
<dbReference type="GO" id="GO:0140662">
    <property type="term" value="F:ATP-dependent protein folding chaperone"/>
    <property type="evidence" value="ECO:0007669"/>
    <property type="project" value="InterPro"/>
</dbReference>
<dbReference type="Pfam" id="PF00012">
    <property type="entry name" value="HSP70"/>
    <property type="match status" value="1"/>
</dbReference>